<dbReference type="Proteomes" id="UP000029723">
    <property type="component" value="Unassembled WGS sequence"/>
</dbReference>
<comment type="similarity">
    <text evidence="1 6">Belongs to the sigma-70 factor family. ECF subfamily.</text>
</comment>
<dbReference type="Gene3D" id="1.10.1740.10">
    <property type="match status" value="1"/>
</dbReference>
<keyword evidence="5 6" id="KW-0804">Transcription</keyword>
<evidence type="ECO:0000256" key="4">
    <source>
        <dbReference type="ARBA" id="ARBA00023125"/>
    </source>
</evidence>
<keyword evidence="2 6" id="KW-0805">Transcription regulation</keyword>
<evidence type="ECO:0000256" key="3">
    <source>
        <dbReference type="ARBA" id="ARBA00023082"/>
    </source>
</evidence>
<gene>
    <name evidence="9" type="ORF">HMPREF9304_09215</name>
</gene>
<dbReference type="GO" id="GO:0003677">
    <property type="term" value="F:DNA binding"/>
    <property type="evidence" value="ECO:0007669"/>
    <property type="project" value="UniProtKB-KW"/>
</dbReference>
<evidence type="ECO:0000259" key="8">
    <source>
        <dbReference type="Pfam" id="PF08281"/>
    </source>
</evidence>
<dbReference type="InterPro" id="IPR013249">
    <property type="entry name" value="RNA_pol_sigma70_r4_t2"/>
</dbReference>
<reference evidence="9 10" key="1">
    <citation type="submission" date="2014-07" db="EMBL/GenBank/DDBJ databases">
        <authorList>
            <person name="McCorrison J."/>
            <person name="Sanka R."/>
            <person name="Torralba M."/>
            <person name="Gillis M."/>
            <person name="Haft D.H."/>
            <person name="Methe B."/>
            <person name="Sutton G."/>
            <person name="Nelson K.E."/>
        </authorList>
    </citation>
    <scope>NUCLEOTIDE SEQUENCE [LARGE SCALE GENOMIC DNA]</scope>
    <source>
        <strain evidence="9 10">S9-PR14</strain>
    </source>
</reference>
<dbReference type="SUPFAM" id="SSF88946">
    <property type="entry name" value="Sigma2 domain of RNA polymerase sigma factors"/>
    <property type="match status" value="1"/>
</dbReference>
<sequence length="181" mass="20884">MEQIDDLSLVQQVTVFHDKRSFDKLVVKYQSPIRRFLLVQTRGDEALSDDLAQDTFIKAYTHLAQFKGQSQFSTWLFRIAYNVFYDYTRRRKQTEDIDTPSVNGKHAEASHGYLKMDLAEALDILNDQERLCVTLQLMEGESIDKIAEILGLASGTVKSHLFRGKQKLANYLRNNGYDGKR</sequence>
<evidence type="ECO:0000256" key="1">
    <source>
        <dbReference type="ARBA" id="ARBA00010641"/>
    </source>
</evidence>
<organism evidence="9 10">
    <name type="scientific">Hoylesella timonensis S9-PR14</name>
    <dbReference type="NCBI Taxonomy" id="1401062"/>
    <lineage>
        <taxon>Bacteria</taxon>
        <taxon>Pseudomonadati</taxon>
        <taxon>Bacteroidota</taxon>
        <taxon>Bacteroidia</taxon>
        <taxon>Bacteroidales</taxon>
        <taxon>Prevotellaceae</taxon>
        <taxon>Hoylesella</taxon>
    </lineage>
</organism>
<keyword evidence="4 6" id="KW-0238">DNA-binding</keyword>
<dbReference type="InterPro" id="IPR036388">
    <property type="entry name" value="WH-like_DNA-bd_sf"/>
</dbReference>
<feature type="domain" description="RNA polymerase sigma factor 70 region 4 type 2" evidence="8">
    <location>
        <begin position="116"/>
        <end position="168"/>
    </location>
</feature>
<dbReference type="AlphaFoldDB" id="A0A098YQG8"/>
<dbReference type="CDD" id="cd06171">
    <property type="entry name" value="Sigma70_r4"/>
    <property type="match status" value="1"/>
</dbReference>
<dbReference type="OrthoDB" id="9780326at2"/>
<dbReference type="GO" id="GO:0006352">
    <property type="term" value="P:DNA-templated transcription initiation"/>
    <property type="evidence" value="ECO:0007669"/>
    <property type="project" value="InterPro"/>
</dbReference>
<evidence type="ECO:0000313" key="10">
    <source>
        <dbReference type="Proteomes" id="UP000029723"/>
    </source>
</evidence>
<evidence type="ECO:0000256" key="5">
    <source>
        <dbReference type="ARBA" id="ARBA00023163"/>
    </source>
</evidence>
<dbReference type="InterPro" id="IPR013324">
    <property type="entry name" value="RNA_pol_sigma_r3/r4-like"/>
</dbReference>
<dbReference type="InterPro" id="IPR014284">
    <property type="entry name" value="RNA_pol_sigma-70_dom"/>
</dbReference>
<dbReference type="Pfam" id="PF08281">
    <property type="entry name" value="Sigma70_r4_2"/>
    <property type="match status" value="1"/>
</dbReference>
<dbReference type="Gene3D" id="1.10.10.10">
    <property type="entry name" value="Winged helix-like DNA-binding domain superfamily/Winged helix DNA-binding domain"/>
    <property type="match status" value="1"/>
</dbReference>
<evidence type="ECO:0000256" key="6">
    <source>
        <dbReference type="RuleBase" id="RU000716"/>
    </source>
</evidence>
<protein>
    <recommendedName>
        <fullName evidence="6">RNA polymerase sigma factor</fullName>
    </recommendedName>
</protein>
<evidence type="ECO:0000313" key="9">
    <source>
        <dbReference type="EMBL" id="KGI21616.1"/>
    </source>
</evidence>
<evidence type="ECO:0000259" key="7">
    <source>
        <dbReference type="Pfam" id="PF04542"/>
    </source>
</evidence>
<keyword evidence="3 6" id="KW-0731">Sigma factor</keyword>
<name>A0A098YQG8_9BACT</name>
<dbReference type="Pfam" id="PF04542">
    <property type="entry name" value="Sigma70_r2"/>
    <property type="match status" value="1"/>
</dbReference>
<dbReference type="SUPFAM" id="SSF88659">
    <property type="entry name" value="Sigma3 and sigma4 domains of RNA polymerase sigma factors"/>
    <property type="match status" value="1"/>
</dbReference>
<dbReference type="PANTHER" id="PTHR43133:SF51">
    <property type="entry name" value="RNA POLYMERASE SIGMA FACTOR"/>
    <property type="match status" value="1"/>
</dbReference>
<dbReference type="PANTHER" id="PTHR43133">
    <property type="entry name" value="RNA POLYMERASE ECF-TYPE SIGMA FACTO"/>
    <property type="match status" value="1"/>
</dbReference>
<proteinExistence type="inferred from homology"/>
<dbReference type="PROSITE" id="PS01063">
    <property type="entry name" value="SIGMA70_ECF"/>
    <property type="match status" value="1"/>
</dbReference>
<feature type="domain" description="RNA polymerase sigma-70 region 2" evidence="7">
    <location>
        <begin position="26"/>
        <end position="92"/>
    </location>
</feature>
<dbReference type="GO" id="GO:0016987">
    <property type="term" value="F:sigma factor activity"/>
    <property type="evidence" value="ECO:0007669"/>
    <property type="project" value="UniProtKB-KW"/>
</dbReference>
<dbReference type="InterPro" id="IPR007627">
    <property type="entry name" value="RNA_pol_sigma70_r2"/>
</dbReference>
<comment type="caution">
    <text evidence="9">The sequence shown here is derived from an EMBL/GenBank/DDBJ whole genome shotgun (WGS) entry which is preliminary data.</text>
</comment>
<dbReference type="InterPro" id="IPR013325">
    <property type="entry name" value="RNA_pol_sigma_r2"/>
</dbReference>
<evidence type="ECO:0000256" key="2">
    <source>
        <dbReference type="ARBA" id="ARBA00023015"/>
    </source>
</evidence>
<dbReference type="RefSeq" id="WP_036928231.1">
    <property type="nucleotide sequence ID" value="NZ_JRPQ01000140.1"/>
</dbReference>
<dbReference type="EMBL" id="JRPQ01000140">
    <property type="protein sequence ID" value="KGI21616.1"/>
    <property type="molecule type" value="Genomic_DNA"/>
</dbReference>
<dbReference type="InterPro" id="IPR039425">
    <property type="entry name" value="RNA_pol_sigma-70-like"/>
</dbReference>
<dbReference type="InterPro" id="IPR000838">
    <property type="entry name" value="RNA_pol_sigma70_ECF_CS"/>
</dbReference>
<accession>A0A098YQG8</accession>
<dbReference type="NCBIfam" id="TIGR02937">
    <property type="entry name" value="sigma70-ECF"/>
    <property type="match status" value="1"/>
</dbReference>